<comment type="caution">
    <text evidence="2">The sequence shown here is derived from an EMBL/GenBank/DDBJ whole genome shotgun (WGS) entry which is preliminary data.</text>
</comment>
<dbReference type="InterPro" id="IPR005186">
    <property type="entry name" value="FlaG"/>
</dbReference>
<name>A0A2J8GTC8_VIBDI</name>
<feature type="compositionally biased region" description="Basic and acidic residues" evidence="1">
    <location>
        <begin position="34"/>
        <end position="43"/>
    </location>
</feature>
<keyword evidence="2" id="KW-0966">Cell projection</keyword>
<feature type="region of interest" description="Disordered" evidence="1">
    <location>
        <begin position="1"/>
        <end position="43"/>
    </location>
</feature>
<organism evidence="2 3">
    <name type="scientific">Vibrio diazotrophicus</name>
    <dbReference type="NCBI Taxonomy" id="685"/>
    <lineage>
        <taxon>Bacteria</taxon>
        <taxon>Pseudomonadati</taxon>
        <taxon>Pseudomonadota</taxon>
        <taxon>Gammaproteobacteria</taxon>
        <taxon>Vibrionales</taxon>
        <taxon>Vibrionaceae</taxon>
        <taxon>Vibrio</taxon>
    </lineage>
</organism>
<evidence type="ECO:0000313" key="2">
    <source>
        <dbReference type="EMBL" id="RAS53907.1"/>
    </source>
</evidence>
<dbReference type="AlphaFoldDB" id="A0A2J8GTC8"/>
<evidence type="ECO:0000256" key="1">
    <source>
        <dbReference type="SAM" id="MobiDB-lite"/>
    </source>
</evidence>
<keyword evidence="2" id="KW-0282">Flagellum</keyword>
<protein>
    <submittedName>
        <fullName evidence="2">Flagellar protein FlaG</fullName>
    </submittedName>
</protein>
<dbReference type="Proteomes" id="UP000248729">
    <property type="component" value="Unassembled WGS sequence"/>
</dbReference>
<dbReference type="Pfam" id="PF03646">
    <property type="entry name" value="FlaG"/>
    <property type="match status" value="1"/>
</dbReference>
<dbReference type="PANTHER" id="PTHR37166:SF1">
    <property type="entry name" value="PROTEIN FLAG"/>
    <property type="match status" value="1"/>
</dbReference>
<feature type="region of interest" description="Disordered" evidence="1">
    <location>
        <begin position="59"/>
        <end position="79"/>
    </location>
</feature>
<dbReference type="Gene3D" id="3.30.160.170">
    <property type="entry name" value="FlaG-like"/>
    <property type="match status" value="1"/>
</dbReference>
<keyword evidence="2" id="KW-0969">Cilium</keyword>
<evidence type="ECO:0000313" key="3">
    <source>
        <dbReference type="Proteomes" id="UP000248729"/>
    </source>
</evidence>
<feature type="compositionally biased region" description="Polar residues" evidence="1">
    <location>
        <begin position="1"/>
        <end position="33"/>
    </location>
</feature>
<accession>A0A2J8GTC8</accession>
<dbReference type="InterPro" id="IPR035924">
    <property type="entry name" value="FlaG-like_sf"/>
</dbReference>
<proteinExistence type="predicted"/>
<dbReference type="SUPFAM" id="SSF160214">
    <property type="entry name" value="FlaG-like"/>
    <property type="match status" value="1"/>
</dbReference>
<gene>
    <name evidence="2" type="ORF">DET48_1545</name>
</gene>
<dbReference type="NCBIfam" id="NF006465">
    <property type="entry name" value="PRK08868.1"/>
    <property type="match status" value="1"/>
</dbReference>
<dbReference type="STRING" id="1348635.GCA_000740015_02566"/>
<sequence>MEVPLHTSNVQPFGSQSGIKFASENENVSNISTAKREERPVERSDKIYEHISQRLEKTKQESVDAAIERSREREKLNEERRARMVEQVSDFVKSINKGLSFRIDEESGRDVVTVYEASTGDIIRQIPEEEMLEVLRRLSRQQDHKSGLLSAKV</sequence>
<reference evidence="2 3" key="1">
    <citation type="submission" date="2018-06" db="EMBL/GenBank/DDBJ databases">
        <title>Freshwater and sediment microbial communities from various areas in North America, analyzing microbe dynamics in response to fracking.</title>
        <authorList>
            <person name="Lamendella R."/>
        </authorList>
    </citation>
    <scope>NUCLEOTIDE SEQUENCE [LARGE SCALE GENOMIC DNA]</scope>
    <source>
        <strain evidence="2 3">99A</strain>
    </source>
</reference>
<dbReference type="PANTHER" id="PTHR37166">
    <property type="entry name" value="PROTEIN FLAG"/>
    <property type="match status" value="1"/>
</dbReference>
<dbReference type="RefSeq" id="WP_102940862.1">
    <property type="nucleotide sequence ID" value="NZ_QLTR01000054.1"/>
</dbReference>
<dbReference type="EMBL" id="QLTR01000054">
    <property type="protein sequence ID" value="RAS53907.1"/>
    <property type="molecule type" value="Genomic_DNA"/>
</dbReference>